<feature type="compositionally biased region" description="Acidic residues" evidence="1">
    <location>
        <begin position="382"/>
        <end position="393"/>
    </location>
</feature>
<evidence type="ECO:0000313" key="3">
    <source>
        <dbReference type="EMBL" id="CAE8655295.1"/>
    </source>
</evidence>
<accession>A0A813L5V4</accession>
<dbReference type="OMA" id="AIWSSEC"/>
<feature type="compositionally biased region" description="Low complexity" evidence="1">
    <location>
        <begin position="104"/>
        <end position="120"/>
    </location>
</feature>
<organism evidence="4 5">
    <name type="scientific">Polarella glacialis</name>
    <name type="common">Dinoflagellate</name>
    <dbReference type="NCBI Taxonomy" id="89957"/>
    <lineage>
        <taxon>Eukaryota</taxon>
        <taxon>Sar</taxon>
        <taxon>Alveolata</taxon>
        <taxon>Dinophyceae</taxon>
        <taxon>Suessiales</taxon>
        <taxon>Suessiaceae</taxon>
        <taxon>Polarella</taxon>
    </lineage>
</organism>
<evidence type="ECO:0000313" key="4">
    <source>
        <dbReference type="EMBL" id="CAE8719929.1"/>
    </source>
</evidence>
<feature type="compositionally biased region" description="Basic and acidic residues" evidence="1">
    <location>
        <begin position="74"/>
        <end position="90"/>
    </location>
</feature>
<keyword evidence="6" id="KW-1185">Reference proteome</keyword>
<protein>
    <submittedName>
        <fullName evidence="4">Uncharacterized protein</fullName>
    </submittedName>
</protein>
<evidence type="ECO:0000313" key="2">
    <source>
        <dbReference type="EMBL" id="CAE8621967.1"/>
    </source>
</evidence>
<dbReference type="EMBL" id="CAJNNV010027856">
    <property type="protein sequence ID" value="CAE8621967.1"/>
    <property type="molecule type" value="Genomic_DNA"/>
</dbReference>
<comment type="caution">
    <text evidence="4">The sequence shown here is derived from an EMBL/GenBank/DDBJ whole genome shotgun (WGS) entry which is preliminary data.</text>
</comment>
<evidence type="ECO:0000313" key="6">
    <source>
        <dbReference type="Proteomes" id="UP000654075"/>
    </source>
</evidence>
<dbReference type="OrthoDB" id="433562at2759"/>
<dbReference type="EMBL" id="CAJNNW010013384">
    <property type="protein sequence ID" value="CAE8655295.1"/>
    <property type="molecule type" value="Genomic_DNA"/>
</dbReference>
<evidence type="ECO:0000256" key="1">
    <source>
        <dbReference type="SAM" id="MobiDB-lite"/>
    </source>
</evidence>
<dbReference type="AlphaFoldDB" id="A0A813L5V4"/>
<dbReference type="Proteomes" id="UP000654075">
    <property type="component" value="Unassembled WGS sequence"/>
</dbReference>
<feature type="region of interest" description="Disordered" evidence="1">
    <location>
        <begin position="221"/>
        <end position="419"/>
    </location>
</feature>
<dbReference type="EMBL" id="CAJNNW010033693">
    <property type="protein sequence ID" value="CAE8719929.1"/>
    <property type="molecule type" value="Genomic_DNA"/>
</dbReference>
<proteinExistence type="predicted"/>
<evidence type="ECO:0000313" key="5">
    <source>
        <dbReference type="Proteomes" id="UP000626109"/>
    </source>
</evidence>
<feature type="compositionally biased region" description="Low complexity" evidence="1">
    <location>
        <begin position="314"/>
        <end position="328"/>
    </location>
</feature>
<gene>
    <name evidence="2" type="ORF">PGLA1383_LOCUS39485</name>
    <name evidence="3" type="ORF">PGLA2088_LOCUS11551</name>
    <name evidence="4" type="ORF">PGLA2088_LOCUS40983</name>
</gene>
<dbReference type="Proteomes" id="UP000626109">
    <property type="component" value="Unassembled WGS sequence"/>
</dbReference>
<feature type="compositionally biased region" description="Low complexity" evidence="1">
    <location>
        <begin position="40"/>
        <end position="60"/>
    </location>
</feature>
<reference evidence="4" key="1">
    <citation type="submission" date="2021-02" db="EMBL/GenBank/DDBJ databases">
        <authorList>
            <person name="Dougan E. K."/>
            <person name="Rhodes N."/>
            <person name="Thang M."/>
            <person name="Chan C."/>
        </authorList>
    </citation>
    <scope>NUCLEOTIDE SEQUENCE</scope>
</reference>
<feature type="region of interest" description="Disordered" evidence="1">
    <location>
        <begin position="1"/>
        <end position="128"/>
    </location>
</feature>
<sequence length="419" mass="43561">MRLSGLTGLLGLGGGSSQSSSKRQKRGDVLESLGLDGRARGSAAPAAASAASAVGRLSGSDADKEALRQWLSGDEPKMAKEETSSSKESVEPGNESVQDDGKDSSSAAAGASSEDGAAASRQTPIPSAKFGANWRDAFANAQDRWEVDDKTLRGVYFHSETGLYFEWDQRGGVLFQYFFDSGQGSGDRVVAASKEDLPERAPVWSAECPEMHAEVWEVLPLPPSDPAAQKTEAAEPAEVSRTESGTLPGDSAQDLPTAVEASPATVEDSPARDEDSPASTPATPEGNRLKDSLLMAPPPPPGPKRKKLPPVPAMPSVGSSSASAANRAATDEPKLPGEDEGDFVIGPVMGCAPAPPPVSSSSSSRAAQDDDDEDDGARPLIFDDDEEVADLAAEDTALPEAPAERVEPTAMDLDLDMFG</sequence>
<name>A0A813L5V4_POLGL</name>